<dbReference type="OrthoDB" id="9808747at2"/>
<dbReference type="Gene3D" id="1.10.150.110">
    <property type="entry name" value="DNA polymerase beta, N-terminal domain-like"/>
    <property type="match status" value="1"/>
</dbReference>
<dbReference type="Pfam" id="PF14716">
    <property type="entry name" value="HHH_8"/>
    <property type="match status" value="1"/>
</dbReference>
<dbReference type="SUPFAM" id="SSF47802">
    <property type="entry name" value="DNA polymerase beta, N-terminal domain-like"/>
    <property type="match status" value="1"/>
</dbReference>
<dbReference type="InterPro" id="IPR022311">
    <property type="entry name" value="PolX-like"/>
</dbReference>
<dbReference type="Pfam" id="PF14520">
    <property type="entry name" value="HHH_5"/>
    <property type="match status" value="1"/>
</dbReference>
<feature type="domain" description="Polymerase/histidinol phosphatase N-terminal" evidence="1">
    <location>
        <begin position="300"/>
        <end position="379"/>
    </location>
</feature>
<accession>A0A660L1I8</accession>
<evidence type="ECO:0000259" key="1">
    <source>
        <dbReference type="SMART" id="SM00481"/>
    </source>
</evidence>
<dbReference type="Gene3D" id="3.20.20.140">
    <property type="entry name" value="Metal-dependent hydrolases"/>
    <property type="match status" value="1"/>
</dbReference>
<dbReference type="InterPro" id="IPR010996">
    <property type="entry name" value="HHH_MUS81"/>
</dbReference>
<dbReference type="GO" id="GO:0003677">
    <property type="term" value="F:DNA binding"/>
    <property type="evidence" value="ECO:0007669"/>
    <property type="project" value="InterPro"/>
</dbReference>
<dbReference type="InterPro" id="IPR050243">
    <property type="entry name" value="PHP_phosphatase"/>
</dbReference>
<reference evidence="3 4" key="1">
    <citation type="submission" date="2018-10" db="EMBL/GenBank/DDBJ databases">
        <title>Genomic Encyclopedia of Archaeal and Bacterial Type Strains, Phase II (KMG-II): from individual species to whole genera.</title>
        <authorList>
            <person name="Goeker M."/>
        </authorList>
    </citation>
    <scope>NUCLEOTIDE SEQUENCE [LARGE SCALE GENOMIC DNA]</scope>
    <source>
        <strain evidence="3 4">DSM 14954</strain>
    </source>
</reference>
<dbReference type="PANTHER" id="PTHR36928">
    <property type="entry name" value="PHOSPHATASE YCDX-RELATED"/>
    <property type="match status" value="1"/>
</dbReference>
<dbReference type="InterPro" id="IPR043519">
    <property type="entry name" value="NT_sf"/>
</dbReference>
<dbReference type="GO" id="GO:0042578">
    <property type="term" value="F:phosphoric ester hydrolase activity"/>
    <property type="evidence" value="ECO:0007669"/>
    <property type="project" value="TreeGrafter"/>
</dbReference>
<name>A0A660L1I8_9ACTN</name>
<evidence type="ECO:0000313" key="3">
    <source>
        <dbReference type="EMBL" id="RKQ87074.1"/>
    </source>
</evidence>
<proteinExistence type="predicted"/>
<dbReference type="InterPro" id="IPR027421">
    <property type="entry name" value="DNA_pol_lamdba_lyase_dom_sf"/>
</dbReference>
<feature type="domain" description="DNA-directed DNA polymerase X" evidence="2">
    <location>
        <begin position="2"/>
        <end position="282"/>
    </location>
</feature>
<dbReference type="SUPFAM" id="SSF81301">
    <property type="entry name" value="Nucleotidyltransferase"/>
    <property type="match status" value="1"/>
</dbReference>
<dbReference type="AlphaFoldDB" id="A0A660L1I8"/>
<organism evidence="3 4">
    <name type="scientific">Solirubrobacter pauli</name>
    <dbReference type="NCBI Taxonomy" id="166793"/>
    <lineage>
        <taxon>Bacteria</taxon>
        <taxon>Bacillati</taxon>
        <taxon>Actinomycetota</taxon>
        <taxon>Thermoleophilia</taxon>
        <taxon>Solirubrobacterales</taxon>
        <taxon>Solirubrobacteraceae</taxon>
        <taxon>Solirubrobacter</taxon>
    </lineage>
</organism>
<dbReference type="SUPFAM" id="SSF89550">
    <property type="entry name" value="PHP domain-like"/>
    <property type="match status" value="1"/>
</dbReference>
<comment type="caution">
    <text evidence="3">The sequence shown here is derived from an EMBL/GenBank/DDBJ whole genome shotgun (WGS) entry which is preliminary data.</text>
</comment>
<dbReference type="InterPro" id="IPR016195">
    <property type="entry name" value="Pol/histidinol_Pase-like"/>
</dbReference>
<dbReference type="Gene3D" id="1.10.150.20">
    <property type="entry name" value="5' to 3' exonuclease, C-terminal subdomain"/>
    <property type="match status" value="1"/>
</dbReference>
<gene>
    <name evidence="3" type="ORF">C8N24_5094</name>
</gene>
<dbReference type="GO" id="GO:0008270">
    <property type="term" value="F:zinc ion binding"/>
    <property type="evidence" value="ECO:0007669"/>
    <property type="project" value="TreeGrafter"/>
</dbReference>
<dbReference type="InterPro" id="IPR002054">
    <property type="entry name" value="DNA-dir_DNA_pol_X"/>
</dbReference>
<sequence>MRVDNAALADQLEAFATLLELADANAYQPRAYRRAAEMIRSAPVPVERLVRNGRVRELRGIGPGIEGRLRELVETGRIAELEALERELSPGLIGLGRFLGLTTKRSMELAKALDVRTPEAFRDAVANGRLRDVPGVGPKTEARIVAALEQDAPRRPGLLLNRARALVSGIAEALGGEAAGDVRRWHDSPRHLAVVTSAPDAVERFAALPQIVAMVEERCGLTIEGVPVELHTAPPERFGTALLQATGSPEYVAALGPLPDAPSEAEVYRRLGRPWLPPELREAPFAGAPPPLLTEADIRGDLHTHTTWSDGRFSVEEMGRAARDRGYDYLAICDHTPAVGAVRGLTPDDVRRQGEEIAAANERLAPFRVLRGIECDILPDGRLDLPDDVLAELDWVQASVHGGQRMPRTEMTKRVEAALQHPAVSCLSHPKGRIIGRRPENALDLEHIYAVARAHDVALEVNGLSPRLDLSGTHVRAALTAGVKIVCSTDAHSIDGLAGMTYAVHTARRGGATAADVVNTRLLSPRP</sequence>
<dbReference type="EMBL" id="RBIL01000002">
    <property type="protein sequence ID" value="RKQ87074.1"/>
    <property type="molecule type" value="Genomic_DNA"/>
</dbReference>
<dbReference type="SMART" id="SM00481">
    <property type="entry name" value="POLIIIAc"/>
    <property type="match status" value="1"/>
</dbReference>
<dbReference type="GO" id="GO:0003887">
    <property type="term" value="F:DNA-directed DNA polymerase activity"/>
    <property type="evidence" value="ECO:0007669"/>
    <property type="project" value="InterPro"/>
</dbReference>
<evidence type="ECO:0000313" key="4">
    <source>
        <dbReference type="Proteomes" id="UP000278962"/>
    </source>
</evidence>
<keyword evidence="4" id="KW-1185">Reference proteome</keyword>
<dbReference type="InterPro" id="IPR004013">
    <property type="entry name" value="PHP_dom"/>
</dbReference>
<dbReference type="Proteomes" id="UP000278962">
    <property type="component" value="Unassembled WGS sequence"/>
</dbReference>
<dbReference type="InterPro" id="IPR003141">
    <property type="entry name" value="Pol/His_phosphatase_N"/>
</dbReference>
<dbReference type="InterPro" id="IPR047967">
    <property type="entry name" value="PolX_PHP"/>
</dbReference>
<dbReference type="CDD" id="cd07436">
    <property type="entry name" value="PHP_PolX"/>
    <property type="match status" value="1"/>
</dbReference>
<dbReference type="SMART" id="SM00483">
    <property type="entry name" value="POLXc"/>
    <property type="match status" value="1"/>
</dbReference>
<dbReference type="GO" id="GO:0005829">
    <property type="term" value="C:cytosol"/>
    <property type="evidence" value="ECO:0007669"/>
    <property type="project" value="TreeGrafter"/>
</dbReference>
<dbReference type="PIRSF" id="PIRSF005047">
    <property type="entry name" value="UCP005047_YshC"/>
    <property type="match status" value="1"/>
</dbReference>
<dbReference type="PANTHER" id="PTHR36928:SF1">
    <property type="entry name" value="PHOSPHATASE YCDX-RELATED"/>
    <property type="match status" value="1"/>
</dbReference>
<dbReference type="Pfam" id="PF02811">
    <property type="entry name" value="PHP"/>
    <property type="match status" value="1"/>
</dbReference>
<protein>
    <submittedName>
        <fullName evidence="3">DNA polymerase (Family 10)</fullName>
    </submittedName>
</protein>
<evidence type="ECO:0000259" key="2">
    <source>
        <dbReference type="SMART" id="SM00483"/>
    </source>
</evidence>